<dbReference type="InterPro" id="IPR010389">
    <property type="entry name" value="Urate_ox_N"/>
</dbReference>
<gene>
    <name evidence="3" type="ORF">F8B43_5600</name>
</gene>
<feature type="transmembrane region" description="Helical" evidence="1">
    <location>
        <begin position="142"/>
        <end position="162"/>
    </location>
</feature>
<reference evidence="3 4" key="1">
    <citation type="submission" date="2019-10" db="EMBL/GenBank/DDBJ databases">
        <title>Draft Genome Sequence of the Caffeine Degrading Methylotroph Methylorubrum populi PINKEL.</title>
        <authorList>
            <person name="Dawson S.C."/>
            <person name="Zhang X."/>
            <person name="Wright M.E."/>
            <person name="Sharma G."/>
            <person name="Langner J.T."/>
            <person name="Ditty J.L."/>
            <person name="Subuyuj G.A."/>
        </authorList>
    </citation>
    <scope>NUCLEOTIDE SEQUENCE [LARGE SCALE GENOMIC DNA]</scope>
    <source>
        <strain evidence="3 4">Pinkel</strain>
    </source>
</reference>
<proteinExistence type="predicted"/>
<dbReference type="AlphaFoldDB" id="A0A833J0N1"/>
<feature type="transmembrane region" description="Helical" evidence="1">
    <location>
        <begin position="117"/>
        <end position="136"/>
    </location>
</feature>
<dbReference type="EMBL" id="WEKV01000022">
    <property type="protein sequence ID" value="KAB7781959.1"/>
    <property type="molecule type" value="Genomic_DNA"/>
</dbReference>
<feature type="domain" description="Urate oxidase N-terminal" evidence="2">
    <location>
        <begin position="3"/>
        <end position="249"/>
    </location>
</feature>
<protein>
    <submittedName>
        <fullName evidence="3">Membrane protein</fullName>
    </submittedName>
</protein>
<accession>A0A833J0N1</accession>
<keyword evidence="1" id="KW-1133">Transmembrane helix</keyword>
<feature type="transmembrane region" description="Helical" evidence="1">
    <location>
        <begin position="217"/>
        <end position="237"/>
    </location>
</feature>
<keyword evidence="1" id="KW-0812">Transmembrane</keyword>
<feature type="transmembrane region" description="Helical" evidence="1">
    <location>
        <begin position="87"/>
        <end position="105"/>
    </location>
</feature>
<sequence length="302" mass="34118">MKRGLRRTSDIPASQGAAAWQVHGGGFYEMRKYFVAPEHIDPHLTWHKWQAYTTWLSGFILIAWIYYAQANLYLIDPSVLDLSPTSAIAIGVGSLAAGWAVYDLVGRSPIGRHEGVLALVGLMFVTLACYGFANVFSSRGALIHTGALMATWMAGNVFLIIIPNQKKVVASLLAREAPDPSLGKQAKQRSAQNNYLTLPVVVLMISNHYPIMYANAAYLPAMVALLTSSGALVRFFYNRRHADHVRSPWWRGWYPRCCWPSPSPSRSWLLRCARRCWKPRWRLLPLKFAWSRQMHLTRSSRS</sequence>
<dbReference type="RefSeq" id="WP_246696089.1">
    <property type="nucleotide sequence ID" value="NZ_WEKV01000022.1"/>
</dbReference>
<dbReference type="Pfam" id="PF06181">
    <property type="entry name" value="Urate_ox_N"/>
    <property type="match status" value="1"/>
</dbReference>
<dbReference type="Proteomes" id="UP000469949">
    <property type="component" value="Unassembled WGS sequence"/>
</dbReference>
<feature type="transmembrane region" description="Helical" evidence="1">
    <location>
        <begin position="194"/>
        <end position="211"/>
    </location>
</feature>
<organism evidence="3 4">
    <name type="scientific">Methylorubrum populi</name>
    <dbReference type="NCBI Taxonomy" id="223967"/>
    <lineage>
        <taxon>Bacteria</taxon>
        <taxon>Pseudomonadati</taxon>
        <taxon>Pseudomonadota</taxon>
        <taxon>Alphaproteobacteria</taxon>
        <taxon>Hyphomicrobiales</taxon>
        <taxon>Methylobacteriaceae</taxon>
        <taxon>Methylorubrum</taxon>
    </lineage>
</organism>
<name>A0A833J0N1_9HYPH</name>
<keyword evidence="1" id="KW-0472">Membrane</keyword>
<comment type="caution">
    <text evidence="3">The sequence shown here is derived from an EMBL/GenBank/DDBJ whole genome shotgun (WGS) entry which is preliminary data.</text>
</comment>
<evidence type="ECO:0000313" key="3">
    <source>
        <dbReference type="EMBL" id="KAB7781959.1"/>
    </source>
</evidence>
<evidence type="ECO:0000256" key="1">
    <source>
        <dbReference type="SAM" id="Phobius"/>
    </source>
</evidence>
<evidence type="ECO:0000259" key="2">
    <source>
        <dbReference type="Pfam" id="PF06181"/>
    </source>
</evidence>
<feature type="transmembrane region" description="Helical" evidence="1">
    <location>
        <begin position="49"/>
        <end position="67"/>
    </location>
</feature>
<evidence type="ECO:0000313" key="4">
    <source>
        <dbReference type="Proteomes" id="UP000469949"/>
    </source>
</evidence>